<evidence type="ECO:0000313" key="2">
    <source>
        <dbReference type="Proteomes" id="UP000324222"/>
    </source>
</evidence>
<protein>
    <submittedName>
        <fullName evidence="1">Uncharacterized protein</fullName>
    </submittedName>
</protein>
<dbReference type="EMBL" id="VSRR010081700">
    <property type="protein sequence ID" value="MPC89642.1"/>
    <property type="molecule type" value="Genomic_DNA"/>
</dbReference>
<accession>A0A5B7J0F5</accession>
<keyword evidence="2" id="KW-1185">Reference proteome</keyword>
<gene>
    <name evidence="1" type="ORF">E2C01_084596</name>
</gene>
<proteinExistence type="predicted"/>
<dbReference type="AlphaFoldDB" id="A0A5B7J0F5"/>
<sequence>MRCPTWTSECPTVLVSDYLGRVDAFPQSATEKVHVFRTRSQAARCIHPLVLAIIEPFDVTPQQFAQLQKTCSSIKNLQQKATTGEIETSRSGSTFTYEVYDDHLYRVCRSSKYQHRVGMKFLVVPSDCRRLVLTLAHESTLSGYFSHKKKKKKN</sequence>
<comment type="caution">
    <text evidence="1">The sequence shown here is derived from an EMBL/GenBank/DDBJ whole genome shotgun (WGS) entry which is preliminary data.</text>
</comment>
<reference evidence="1 2" key="1">
    <citation type="submission" date="2019-05" db="EMBL/GenBank/DDBJ databases">
        <title>Another draft genome of Portunus trituberculatus and its Hox gene families provides insights of decapod evolution.</title>
        <authorList>
            <person name="Jeong J.-H."/>
            <person name="Song I."/>
            <person name="Kim S."/>
            <person name="Choi T."/>
            <person name="Kim D."/>
            <person name="Ryu S."/>
            <person name="Kim W."/>
        </authorList>
    </citation>
    <scope>NUCLEOTIDE SEQUENCE [LARGE SCALE GENOMIC DNA]</scope>
    <source>
        <tissue evidence="1">Muscle</tissue>
    </source>
</reference>
<evidence type="ECO:0000313" key="1">
    <source>
        <dbReference type="EMBL" id="MPC89642.1"/>
    </source>
</evidence>
<organism evidence="1 2">
    <name type="scientific">Portunus trituberculatus</name>
    <name type="common">Swimming crab</name>
    <name type="synonym">Neptunus trituberculatus</name>
    <dbReference type="NCBI Taxonomy" id="210409"/>
    <lineage>
        <taxon>Eukaryota</taxon>
        <taxon>Metazoa</taxon>
        <taxon>Ecdysozoa</taxon>
        <taxon>Arthropoda</taxon>
        <taxon>Crustacea</taxon>
        <taxon>Multicrustacea</taxon>
        <taxon>Malacostraca</taxon>
        <taxon>Eumalacostraca</taxon>
        <taxon>Eucarida</taxon>
        <taxon>Decapoda</taxon>
        <taxon>Pleocyemata</taxon>
        <taxon>Brachyura</taxon>
        <taxon>Eubrachyura</taxon>
        <taxon>Portunoidea</taxon>
        <taxon>Portunidae</taxon>
        <taxon>Portuninae</taxon>
        <taxon>Portunus</taxon>
    </lineage>
</organism>
<dbReference type="OrthoDB" id="6373272at2759"/>
<name>A0A5B7J0F5_PORTR</name>
<dbReference type="Proteomes" id="UP000324222">
    <property type="component" value="Unassembled WGS sequence"/>
</dbReference>